<reference evidence="2 4" key="2">
    <citation type="submission" date="2018-03" db="EMBL/GenBank/DDBJ databases">
        <authorList>
            <person name="Nguyen K."/>
            <person name="Fouts D."/>
            <person name="Sutton G."/>
        </authorList>
    </citation>
    <scope>NUCLEOTIDE SEQUENCE [LARGE SCALE GENOMIC DNA]</scope>
    <source>
        <strain evidence="2 4">AU14328</strain>
    </source>
</reference>
<accession>A0A2S9ML82</accession>
<sequence>MAWHGRVSYGNVGTGFMCAALRRSSGARLPVGVIRFERPDGPRAFVQRGQAPIRTSRGPSRTEDDGAKGGRPACRRRGNGNQYRRANHYRA</sequence>
<evidence type="ECO:0000313" key="4">
    <source>
        <dbReference type="Proteomes" id="UP000237811"/>
    </source>
</evidence>
<name>A0A2S9ML82_9BURK</name>
<dbReference type="EMBL" id="PVFR01000084">
    <property type="protein sequence ID" value="PRE41056.1"/>
    <property type="molecule type" value="Genomic_DNA"/>
</dbReference>
<organism evidence="3 5">
    <name type="scientific">Burkholderia multivorans</name>
    <dbReference type="NCBI Taxonomy" id="87883"/>
    <lineage>
        <taxon>Bacteria</taxon>
        <taxon>Pseudomonadati</taxon>
        <taxon>Pseudomonadota</taxon>
        <taxon>Betaproteobacteria</taxon>
        <taxon>Burkholderiales</taxon>
        <taxon>Burkholderiaceae</taxon>
        <taxon>Burkholderia</taxon>
        <taxon>Burkholderia cepacia complex</taxon>
    </lineage>
</organism>
<dbReference type="EMBL" id="PVGH01000067">
    <property type="protein sequence ID" value="PRF59316.1"/>
    <property type="molecule type" value="Genomic_DNA"/>
</dbReference>
<gene>
    <name evidence="2" type="ORF">C6P99_27540</name>
    <name evidence="3" type="ORF">C6Q15_17175</name>
</gene>
<reference evidence="3 5" key="1">
    <citation type="submission" date="2018-03" db="EMBL/GenBank/DDBJ databases">
        <authorList>
            <person name="Keele B.F."/>
        </authorList>
    </citation>
    <scope>NUCLEOTIDE SEQUENCE [LARGE SCALE GENOMIC DNA]</scope>
    <source>
        <strain evidence="3 5">AU19729</strain>
    </source>
</reference>
<evidence type="ECO:0000256" key="1">
    <source>
        <dbReference type="SAM" id="MobiDB-lite"/>
    </source>
</evidence>
<evidence type="ECO:0000313" key="5">
    <source>
        <dbReference type="Proteomes" id="UP000238982"/>
    </source>
</evidence>
<dbReference type="Proteomes" id="UP000238982">
    <property type="component" value="Unassembled WGS sequence"/>
</dbReference>
<evidence type="ECO:0000313" key="2">
    <source>
        <dbReference type="EMBL" id="PRE41056.1"/>
    </source>
</evidence>
<comment type="caution">
    <text evidence="3">The sequence shown here is derived from an EMBL/GenBank/DDBJ whole genome shotgun (WGS) entry which is preliminary data.</text>
</comment>
<evidence type="ECO:0000313" key="3">
    <source>
        <dbReference type="EMBL" id="PRF59316.1"/>
    </source>
</evidence>
<proteinExistence type="predicted"/>
<feature type="region of interest" description="Disordered" evidence="1">
    <location>
        <begin position="40"/>
        <end position="91"/>
    </location>
</feature>
<protein>
    <submittedName>
        <fullName evidence="3">Uncharacterized protein</fullName>
    </submittedName>
</protein>
<dbReference type="AlphaFoldDB" id="A0A2S9ML82"/>
<dbReference type="Proteomes" id="UP000237811">
    <property type="component" value="Unassembled WGS sequence"/>
</dbReference>